<feature type="transmembrane region" description="Helical" evidence="5">
    <location>
        <begin position="208"/>
        <end position="227"/>
    </location>
</feature>
<proteinExistence type="predicted"/>
<organism evidence="6 7">
    <name type="scientific">Entomortierella chlamydospora</name>
    <dbReference type="NCBI Taxonomy" id="101097"/>
    <lineage>
        <taxon>Eukaryota</taxon>
        <taxon>Fungi</taxon>
        <taxon>Fungi incertae sedis</taxon>
        <taxon>Mucoromycota</taxon>
        <taxon>Mortierellomycotina</taxon>
        <taxon>Mortierellomycetes</taxon>
        <taxon>Mortierellales</taxon>
        <taxon>Mortierellaceae</taxon>
        <taxon>Entomortierella</taxon>
    </lineage>
</organism>
<evidence type="ECO:0000256" key="2">
    <source>
        <dbReference type="ARBA" id="ARBA00022692"/>
    </source>
</evidence>
<name>A0A9P6SZR0_9FUNG</name>
<reference evidence="6" key="1">
    <citation type="journal article" date="2020" name="Fungal Divers.">
        <title>Resolving the Mortierellaceae phylogeny through synthesis of multi-gene phylogenetics and phylogenomics.</title>
        <authorList>
            <person name="Vandepol N."/>
            <person name="Liber J."/>
            <person name="Desiro A."/>
            <person name="Na H."/>
            <person name="Kennedy M."/>
            <person name="Barry K."/>
            <person name="Grigoriev I.V."/>
            <person name="Miller A.N."/>
            <person name="O'Donnell K."/>
            <person name="Stajich J.E."/>
            <person name="Bonito G."/>
        </authorList>
    </citation>
    <scope>NUCLEOTIDE SEQUENCE</scope>
    <source>
        <strain evidence="6">NRRL 2769</strain>
    </source>
</reference>
<evidence type="ECO:0000256" key="3">
    <source>
        <dbReference type="ARBA" id="ARBA00022989"/>
    </source>
</evidence>
<keyword evidence="7" id="KW-1185">Reference proteome</keyword>
<evidence type="ECO:0008006" key="8">
    <source>
        <dbReference type="Google" id="ProtNLM"/>
    </source>
</evidence>
<evidence type="ECO:0000313" key="7">
    <source>
        <dbReference type="Proteomes" id="UP000703661"/>
    </source>
</evidence>
<dbReference type="Pfam" id="PF00335">
    <property type="entry name" value="Tetraspanin"/>
    <property type="match status" value="1"/>
</dbReference>
<dbReference type="AlphaFoldDB" id="A0A9P6SZR0"/>
<dbReference type="Proteomes" id="UP000703661">
    <property type="component" value="Unassembled WGS sequence"/>
</dbReference>
<keyword evidence="4 5" id="KW-0472">Membrane</keyword>
<keyword evidence="2 5" id="KW-0812">Transmembrane</keyword>
<evidence type="ECO:0000313" key="6">
    <source>
        <dbReference type="EMBL" id="KAG0013129.1"/>
    </source>
</evidence>
<comment type="caution">
    <text evidence="6">The sequence shown here is derived from an EMBL/GenBank/DDBJ whole genome shotgun (WGS) entry which is preliminary data.</text>
</comment>
<dbReference type="InterPro" id="IPR018499">
    <property type="entry name" value="Tetraspanin/Peripherin"/>
</dbReference>
<evidence type="ECO:0000256" key="5">
    <source>
        <dbReference type="SAM" id="Phobius"/>
    </source>
</evidence>
<feature type="transmembrane region" description="Helical" evidence="5">
    <location>
        <begin position="110"/>
        <end position="131"/>
    </location>
</feature>
<dbReference type="GO" id="GO:0016020">
    <property type="term" value="C:membrane"/>
    <property type="evidence" value="ECO:0007669"/>
    <property type="project" value="UniProtKB-SubCell"/>
</dbReference>
<sequence>MNFSPNRQDEGRLRLEQEREYQKTRKLRTWTKSKVALLVANTLLFIYSVGWTVVMAMSWKGAAWTKPYLDSGIMIVANRKLLYIMTVAAPFGVFIAVTGYVGIFAQNRRILSIYTILLWPLLALIVSIGYICFRRKNPFLHLKLKSSWINGYTRDDRLVIQNALSCCGYRAPGDYPSYDLHCFPRASLPPCENLFLTYQQDLLSNTSFSAFSIMALQLVVMIVALLCSNHVDNLYRTANPITPKLYTQ</sequence>
<evidence type="ECO:0000256" key="4">
    <source>
        <dbReference type="ARBA" id="ARBA00023136"/>
    </source>
</evidence>
<gene>
    <name evidence="6" type="ORF">BGZ80_011272</name>
</gene>
<feature type="transmembrane region" description="Helical" evidence="5">
    <location>
        <begin position="81"/>
        <end position="103"/>
    </location>
</feature>
<comment type="subcellular location">
    <subcellularLocation>
        <location evidence="1">Membrane</location>
        <topology evidence="1">Multi-pass membrane protein</topology>
    </subcellularLocation>
</comment>
<dbReference type="EMBL" id="JAAAID010000888">
    <property type="protein sequence ID" value="KAG0013129.1"/>
    <property type="molecule type" value="Genomic_DNA"/>
</dbReference>
<evidence type="ECO:0000256" key="1">
    <source>
        <dbReference type="ARBA" id="ARBA00004141"/>
    </source>
</evidence>
<keyword evidence="3 5" id="KW-1133">Transmembrane helix</keyword>
<accession>A0A9P6SZR0</accession>
<feature type="transmembrane region" description="Helical" evidence="5">
    <location>
        <begin position="35"/>
        <end position="61"/>
    </location>
</feature>
<protein>
    <recommendedName>
        <fullName evidence="8">Tetraspanin</fullName>
    </recommendedName>
</protein>